<organism evidence="1 2">
    <name type="scientific">Trichostrongylus colubriformis</name>
    <name type="common">Black scour worm</name>
    <dbReference type="NCBI Taxonomy" id="6319"/>
    <lineage>
        <taxon>Eukaryota</taxon>
        <taxon>Metazoa</taxon>
        <taxon>Ecdysozoa</taxon>
        <taxon>Nematoda</taxon>
        <taxon>Chromadorea</taxon>
        <taxon>Rhabditida</taxon>
        <taxon>Rhabditina</taxon>
        <taxon>Rhabditomorpha</taxon>
        <taxon>Strongyloidea</taxon>
        <taxon>Trichostrongylidae</taxon>
        <taxon>Trichostrongylus</taxon>
    </lineage>
</organism>
<accession>A0AAN8IKD8</accession>
<comment type="caution">
    <text evidence="1">The sequence shown here is derived from an EMBL/GenBank/DDBJ whole genome shotgun (WGS) entry which is preliminary data.</text>
</comment>
<gene>
    <name evidence="1" type="ORF">GCK32_006010</name>
</gene>
<proteinExistence type="predicted"/>
<dbReference type="EMBL" id="WIXE01011389">
    <property type="protein sequence ID" value="KAK5976786.1"/>
    <property type="molecule type" value="Genomic_DNA"/>
</dbReference>
<dbReference type="AlphaFoldDB" id="A0AAN8IKD8"/>
<evidence type="ECO:0000313" key="1">
    <source>
        <dbReference type="EMBL" id="KAK5976786.1"/>
    </source>
</evidence>
<sequence length="63" mass="7060">MLAWPFEKGFSERSDRLARLVKKEVSSFSADTKNEISLLTTQLSTLIECSRPPPTLSSSNETK</sequence>
<evidence type="ECO:0000313" key="2">
    <source>
        <dbReference type="Proteomes" id="UP001331761"/>
    </source>
</evidence>
<name>A0AAN8IKD8_TRICO</name>
<protein>
    <submittedName>
        <fullName evidence="1">Uncharacterized protein</fullName>
    </submittedName>
</protein>
<keyword evidence="2" id="KW-1185">Reference proteome</keyword>
<reference evidence="1 2" key="1">
    <citation type="submission" date="2019-10" db="EMBL/GenBank/DDBJ databases">
        <title>Assembly and Annotation for the nematode Trichostrongylus colubriformis.</title>
        <authorList>
            <person name="Martin J."/>
        </authorList>
    </citation>
    <scope>NUCLEOTIDE SEQUENCE [LARGE SCALE GENOMIC DNA]</scope>
    <source>
        <strain evidence="1">G859</strain>
        <tissue evidence="1">Whole worm</tissue>
    </source>
</reference>
<dbReference type="Proteomes" id="UP001331761">
    <property type="component" value="Unassembled WGS sequence"/>
</dbReference>